<evidence type="ECO:0000313" key="2">
    <source>
        <dbReference type="EMBL" id="TIB77935.1"/>
    </source>
</evidence>
<dbReference type="GO" id="GO:0033615">
    <property type="term" value="P:mitochondrial proton-transporting ATP synthase complex assembly"/>
    <property type="evidence" value="ECO:0007669"/>
    <property type="project" value="TreeGrafter"/>
</dbReference>
<evidence type="ECO:0000313" key="6">
    <source>
        <dbReference type="EMBL" id="TIC64562.1"/>
    </source>
</evidence>
<dbReference type="Proteomes" id="UP000310685">
    <property type="component" value="Unassembled WGS sequence"/>
</dbReference>
<protein>
    <submittedName>
        <fullName evidence="4">Uncharacterized protein</fullName>
    </submittedName>
</protein>
<proteinExistence type="predicted"/>
<evidence type="ECO:0000313" key="10">
    <source>
        <dbReference type="Proteomes" id="UP000310685"/>
    </source>
</evidence>
<evidence type="ECO:0000313" key="5">
    <source>
        <dbReference type="EMBL" id="TIC64099.1"/>
    </source>
</evidence>
<sequence>MLIRRAFVGTSRGFNTTSRLLQSPNQQKEAEREAYRKDLDQQVRRQEEAAKNAKDSHPTLPYLPRALGVVEKPSSSEESWTERSKNYFTEAKLEERKRLLLKESRNAYYADLKLIQEHGGKTWIAPPSLIQHQRSLYFPDIKGTLLKDGRTKAHTSDILKGKISLVSIMSTRIGQEHTKSWSEPILQAHGSNPDFQFVQINSQSNPLKSWLVSLTLNNLRRQVPEELQDTYLLSSQSLETVREHLAFDNQYAAYVYLIDQDIKIRWAGAAFAQQREIDAGIKCTGELLQRLHGK</sequence>
<dbReference type="PANTHER" id="PTHR28106">
    <property type="entry name" value="MITOCHONDRIAL ATPASE COMPLEX SUBUNIT ATP10"/>
    <property type="match status" value="1"/>
</dbReference>
<dbReference type="Proteomes" id="UP000310708">
    <property type="component" value="Unassembled WGS sequence"/>
</dbReference>
<feature type="region of interest" description="Disordered" evidence="1">
    <location>
        <begin position="17"/>
        <end position="61"/>
    </location>
</feature>
<evidence type="ECO:0000256" key="1">
    <source>
        <dbReference type="SAM" id="MobiDB-lite"/>
    </source>
</evidence>
<gene>
    <name evidence="6" type="ORF">E3Q01_02692</name>
    <name evidence="5" type="ORF">E3Q02_02767</name>
    <name evidence="4" type="ORF">E3Q10_02417</name>
    <name evidence="3" type="ORF">E3Q17_02525</name>
    <name evidence="2" type="ORF">E3Q22_02853</name>
</gene>
<evidence type="ECO:0000313" key="4">
    <source>
        <dbReference type="EMBL" id="TIC29839.1"/>
    </source>
</evidence>
<dbReference type="PANTHER" id="PTHR28106:SF1">
    <property type="entry name" value="MITOCHONDRIAL ATPASE COMPLEX SUBUNIT ATP10"/>
    <property type="match status" value="1"/>
</dbReference>
<dbReference type="EMBL" id="SPRW01000030">
    <property type="protein sequence ID" value="TIC64099.1"/>
    <property type="molecule type" value="Genomic_DNA"/>
</dbReference>
<dbReference type="InterPro" id="IPR007849">
    <property type="entry name" value="ATP10"/>
</dbReference>
<organism evidence="4 7">
    <name type="scientific">Wallemia mellicola</name>
    <dbReference type="NCBI Taxonomy" id="1708541"/>
    <lineage>
        <taxon>Eukaryota</taxon>
        <taxon>Fungi</taxon>
        <taxon>Dikarya</taxon>
        <taxon>Basidiomycota</taxon>
        <taxon>Wallemiomycotina</taxon>
        <taxon>Wallemiomycetes</taxon>
        <taxon>Wallemiales</taxon>
        <taxon>Wallemiaceae</taxon>
        <taxon>Wallemia</taxon>
    </lineage>
</organism>
<evidence type="ECO:0000313" key="9">
    <source>
        <dbReference type="Proteomes" id="UP000309601"/>
    </source>
</evidence>
<evidence type="ECO:0000313" key="7">
    <source>
        <dbReference type="Proteomes" id="UP000305647"/>
    </source>
</evidence>
<dbReference type="EMBL" id="SPRC01000030">
    <property type="protein sequence ID" value="TIB77935.1"/>
    <property type="molecule type" value="Genomic_DNA"/>
</dbReference>
<feature type="compositionally biased region" description="Basic and acidic residues" evidence="1">
    <location>
        <begin position="28"/>
        <end position="57"/>
    </location>
</feature>
<dbReference type="EMBL" id="SPRH01000028">
    <property type="protein sequence ID" value="TIB99707.1"/>
    <property type="molecule type" value="Genomic_DNA"/>
</dbReference>
<dbReference type="Proteomes" id="UP000307169">
    <property type="component" value="Unassembled WGS sequence"/>
</dbReference>
<feature type="compositionally biased region" description="Polar residues" evidence="1">
    <location>
        <begin position="17"/>
        <end position="27"/>
    </location>
</feature>
<dbReference type="Proteomes" id="UP000309601">
    <property type="component" value="Unassembled WGS sequence"/>
</dbReference>
<evidence type="ECO:0000313" key="3">
    <source>
        <dbReference type="EMBL" id="TIB99707.1"/>
    </source>
</evidence>
<reference evidence="7 8" key="1">
    <citation type="submission" date="2019-03" db="EMBL/GenBank/DDBJ databases">
        <title>Sequencing 25 genomes of Wallemia mellicola.</title>
        <authorList>
            <person name="Gostincar C."/>
        </authorList>
    </citation>
    <scope>NUCLEOTIDE SEQUENCE [LARGE SCALE GENOMIC DNA]</scope>
    <source>
        <strain evidence="3 8">EXF-1262</strain>
        <strain evidence="5 9">EXF-1274</strain>
        <strain evidence="2 10">EXF-6152</strain>
        <strain evidence="6 11">EXF-757</strain>
        <strain evidence="4 7">EXF-8738</strain>
    </source>
</reference>
<evidence type="ECO:0000313" key="11">
    <source>
        <dbReference type="Proteomes" id="UP000310708"/>
    </source>
</evidence>
<name>A0A4T0QXU3_9BASI</name>
<evidence type="ECO:0000313" key="8">
    <source>
        <dbReference type="Proteomes" id="UP000307169"/>
    </source>
</evidence>
<dbReference type="Pfam" id="PF05176">
    <property type="entry name" value="ATP-synt_10"/>
    <property type="match status" value="1"/>
</dbReference>
<dbReference type="Proteomes" id="UP000305647">
    <property type="component" value="Unassembled WGS sequence"/>
</dbReference>
<accession>A0A4T0QXU3</accession>
<dbReference type="AlphaFoldDB" id="A0A4T0QXU3"/>
<dbReference type="EMBL" id="SPRX01000032">
    <property type="protein sequence ID" value="TIC64562.1"/>
    <property type="molecule type" value="Genomic_DNA"/>
</dbReference>
<dbReference type="EMBL" id="SPRO01000024">
    <property type="protein sequence ID" value="TIC29839.1"/>
    <property type="molecule type" value="Genomic_DNA"/>
</dbReference>
<comment type="caution">
    <text evidence="4">The sequence shown here is derived from an EMBL/GenBank/DDBJ whole genome shotgun (WGS) entry which is preliminary data.</text>
</comment>
<dbReference type="GO" id="GO:0005743">
    <property type="term" value="C:mitochondrial inner membrane"/>
    <property type="evidence" value="ECO:0007669"/>
    <property type="project" value="TreeGrafter"/>
</dbReference>